<gene>
    <name evidence="1" type="ORF">V7S43_013878</name>
</gene>
<evidence type="ECO:0000313" key="2">
    <source>
        <dbReference type="Proteomes" id="UP001632037"/>
    </source>
</evidence>
<comment type="caution">
    <text evidence="1">The sequence shown here is derived from an EMBL/GenBank/DDBJ whole genome shotgun (WGS) entry which is preliminary data.</text>
</comment>
<accession>A0ABD3F731</accession>
<name>A0ABD3F731_9STRA</name>
<keyword evidence="2" id="KW-1185">Reference proteome</keyword>
<dbReference type="EMBL" id="JBIMZQ010000037">
    <property type="protein sequence ID" value="KAL3661270.1"/>
    <property type="molecule type" value="Genomic_DNA"/>
</dbReference>
<sequence>MASGKKLVDAKMLLLLQNEIRQIVGRRLTSSENKDKTMQLLSEVRDQFEPVGDCYLVSGNASAVHDFVADVYGDSVVVKQDPFHVIQRFGEKVKQKTVEKKLRKTCHVHFMMWIES</sequence>
<reference evidence="1 2" key="1">
    <citation type="submission" date="2024-09" db="EMBL/GenBank/DDBJ databases">
        <title>Genome sequencing and assembly of Phytophthora oleae, isolate VK10A, causative agent of rot of olive drupes.</title>
        <authorList>
            <person name="Conti Taguali S."/>
            <person name="Riolo M."/>
            <person name="La Spada F."/>
            <person name="Cacciola S.O."/>
            <person name="Dionisio G."/>
        </authorList>
    </citation>
    <scope>NUCLEOTIDE SEQUENCE [LARGE SCALE GENOMIC DNA]</scope>
    <source>
        <strain evidence="1 2">VK10A</strain>
    </source>
</reference>
<organism evidence="1 2">
    <name type="scientific">Phytophthora oleae</name>
    <dbReference type="NCBI Taxonomy" id="2107226"/>
    <lineage>
        <taxon>Eukaryota</taxon>
        <taxon>Sar</taxon>
        <taxon>Stramenopiles</taxon>
        <taxon>Oomycota</taxon>
        <taxon>Peronosporomycetes</taxon>
        <taxon>Peronosporales</taxon>
        <taxon>Peronosporaceae</taxon>
        <taxon>Phytophthora</taxon>
    </lineage>
</organism>
<evidence type="ECO:0000313" key="1">
    <source>
        <dbReference type="EMBL" id="KAL3661270.1"/>
    </source>
</evidence>
<proteinExistence type="predicted"/>
<dbReference type="AlphaFoldDB" id="A0ABD3F731"/>
<protein>
    <submittedName>
        <fullName evidence="1">Uncharacterized protein</fullName>
    </submittedName>
</protein>
<dbReference type="Proteomes" id="UP001632037">
    <property type="component" value="Unassembled WGS sequence"/>
</dbReference>